<comment type="subcellular location">
    <subcellularLocation>
        <location evidence="1">Cell membrane</location>
        <topology evidence="1">Peripheral membrane protein</topology>
    </subcellularLocation>
</comment>
<keyword evidence="4" id="KW-0808">Transferase</keyword>
<dbReference type="InterPro" id="IPR043148">
    <property type="entry name" value="TagF_C"/>
</dbReference>
<gene>
    <name evidence="7" type="ORF">H9626_14745</name>
</gene>
<keyword evidence="3" id="KW-1003">Cell membrane</keyword>
<comment type="caution">
    <text evidence="7">The sequence shown here is derived from an EMBL/GenBank/DDBJ whole genome shotgun (WGS) entry which is preliminary data.</text>
</comment>
<protein>
    <submittedName>
        <fullName evidence="7">CDP-glycerol glycerophosphotransferase family protein</fullName>
    </submittedName>
</protein>
<dbReference type="Proteomes" id="UP000616346">
    <property type="component" value="Unassembled WGS sequence"/>
</dbReference>
<dbReference type="PANTHER" id="PTHR37316">
    <property type="entry name" value="TEICHOIC ACID GLYCEROL-PHOSPHATE PRIMASE"/>
    <property type="match status" value="1"/>
</dbReference>
<dbReference type="Gene3D" id="3.40.50.12580">
    <property type="match status" value="1"/>
</dbReference>
<keyword evidence="8" id="KW-1185">Reference proteome</keyword>
<evidence type="ECO:0000313" key="7">
    <source>
        <dbReference type="EMBL" id="MBD8003440.1"/>
    </source>
</evidence>
<dbReference type="PANTHER" id="PTHR37316:SF3">
    <property type="entry name" value="TEICHOIC ACID GLYCEROL-PHOSPHATE TRANSFERASE"/>
    <property type="match status" value="1"/>
</dbReference>
<accession>A0ABR8VFD3</accession>
<dbReference type="EMBL" id="JACSPQ010000061">
    <property type="protein sequence ID" value="MBD8003440.1"/>
    <property type="molecule type" value="Genomic_DNA"/>
</dbReference>
<evidence type="ECO:0000256" key="4">
    <source>
        <dbReference type="ARBA" id="ARBA00022679"/>
    </source>
</evidence>
<proteinExistence type="inferred from homology"/>
<dbReference type="InterPro" id="IPR051612">
    <property type="entry name" value="Teichoic_Acid_Biosynth"/>
</dbReference>
<evidence type="ECO:0000256" key="5">
    <source>
        <dbReference type="ARBA" id="ARBA00022944"/>
    </source>
</evidence>
<organism evidence="7 8">
    <name type="scientific">Phocaeicola faecium</name>
    <dbReference type="NCBI Taxonomy" id="2762213"/>
    <lineage>
        <taxon>Bacteria</taxon>
        <taxon>Pseudomonadati</taxon>
        <taxon>Bacteroidota</taxon>
        <taxon>Bacteroidia</taxon>
        <taxon>Bacteroidales</taxon>
        <taxon>Bacteroidaceae</taxon>
        <taxon>Phocaeicola</taxon>
    </lineage>
</organism>
<evidence type="ECO:0000313" key="8">
    <source>
        <dbReference type="Proteomes" id="UP000616346"/>
    </source>
</evidence>
<dbReference type="InterPro" id="IPR007554">
    <property type="entry name" value="Glycerophosphate_synth"/>
</dbReference>
<sequence length="377" mass="44945">MKRFIYSCLSWLFILFFPIKRNKIFFMSYYGNQYGCNPKYLSQYIVTHYPDYDIVWAFVHPKIYHNISGIRTVKYLSIRYFYELCTCKVLITNYRMTLFFKKRKGQYYIQTWHSSLRLKMIEKDAEHTLPLNYKEMALKDSLNIDYLISGCAYSTSIFRSSFWYKGNILELGTPRNDLFFSANTDDIKRIKGNLNIQISHKVLLYAPTFRQNNQYNYYDLNYEVLLRILEKNTDSSWKILIRLHPHLLACSNNIVNNSIVQNVTDYDDIQELLLISDILITDYSSLMFDFALTQRPCFLYAPDLDEYIKNERNLYFDIQSLPFPISRNEDELVQAVSSFDLFLYKERLMSFFSKIKTFESGSACKNISEKIQEIIEK</sequence>
<evidence type="ECO:0000256" key="3">
    <source>
        <dbReference type="ARBA" id="ARBA00022475"/>
    </source>
</evidence>
<evidence type="ECO:0000256" key="1">
    <source>
        <dbReference type="ARBA" id="ARBA00004202"/>
    </source>
</evidence>
<dbReference type="Gene3D" id="3.40.50.11820">
    <property type="match status" value="1"/>
</dbReference>
<evidence type="ECO:0000256" key="2">
    <source>
        <dbReference type="ARBA" id="ARBA00010488"/>
    </source>
</evidence>
<keyword evidence="5" id="KW-0777">Teichoic acid biosynthesis</keyword>
<name>A0ABR8VFD3_9BACT</name>
<comment type="similarity">
    <text evidence="2">Belongs to the CDP-glycerol glycerophosphotransferase family.</text>
</comment>
<dbReference type="InterPro" id="IPR043149">
    <property type="entry name" value="TagF_N"/>
</dbReference>
<evidence type="ECO:0000256" key="6">
    <source>
        <dbReference type="ARBA" id="ARBA00023136"/>
    </source>
</evidence>
<keyword evidence="6" id="KW-0472">Membrane</keyword>
<reference evidence="7 8" key="1">
    <citation type="submission" date="2020-08" db="EMBL/GenBank/DDBJ databases">
        <title>A Genomic Blueprint of the Chicken Gut Microbiome.</title>
        <authorList>
            <person name="Gilroy R."/>
            <person name="Ravi A."/>
            <person name="Getino M."/>
            <person name="Pursley I."/>
            <person name="Horton D.L."/>
            <person name="Alikhan N.-F."/>
            <person name="Baker D."/>
            <person name="Gharbi K."/>
            <person name="Hall N."/>
            <person name="Watson M."/>
            <person name="Adriaenssens E.M."/>
            <person name="Foster-Nyarko E."/>
            <person name="Jarju S."/>
            <person name="Secka A."/>
            <person name="Antonio M."/>
            <person name="Oren A."/>
            <person name="Chaudhuri R."/>
            <person name="La Ragione R.M."/>
            <person name="Hildebrand F."/>
            <person name="Pallen M.J."/>
        </authorList>
    </citation>
    <scope>NUCLEOTIDE SEQUENCE [LARGE SCALE GENOMIC DNA]</scope>
    <source>
        <strain evidence="7 8">Sa1YUN3</strain>
    </source>
</reference>
<dbReference type="SUPFAM" id="SSF53756">
    <property type="entry name" value="UDP-Glycosyltransferase/glycogen phosphorylase"/>
    <property type="match status" value="1"/>
</dbReference>
<dbReference type="Pfam" id="PF04464">
    <property type="entry name" value="Glyphos_transf"/>
    <property type="match status" value="1"/>
</dbReference>